<name>A0A1S8TI92_9CLOT</name>
<gene>
    <name evidence="3" type="primary">glnH_4</name>
    <name evidence="3" type="ORF">CLPUN_23200</name>
</gene>
<comment type="caution">
    <text evidence="3">The sequence shown here is derived from an EMBL/GenBank/DDBJ whole genome shotgun (WGS) entry which is preliminary data.</text>
</comment>
<dbReference type="SUPFAM" id="SSF53850">
    <property type="entry name" value="Periplasmic binding protein-like II"/>
    <property type="match status" value="1"/>
</dbReference>
<dbReference type="InterPro" id="IPR001638">
    <property type="entry name" value="Solute-binding_3/MltF_N"/>
</dbReference>
<accession>A0A1S8TI92</accession>
<dbReference type="Gene3D" id="3.40.190.10">
    <property type="entry name" value="Periplasmic binding protein-like II"/>
    <property type="match status" value="2"/>
</dbReference>
<dbReference type="PANTHER" id="PTHR35936:SF17">
    <property type="entry name" value="ARGININE-BINDING EXTRACELLULAR PROTEIN ARTP"/>
    <property type="match status" value="1"/>
</dbReference>
<proteinExistence type="predicted"/>
<reference evidence="3 4" key="1">
    <citation type="submission" date="2016-05" db="EMBL/GenBank/DDBJ databases">
        <title>Microbial solvent formation.</title>
        <authorList>
            <person name="Poehlein A."/>
            <person name="Montoya Solano J.D."/>
            <person name="Flitsch S."/>
            <person name="Krabben P."/>
            <person name="Duerre P."/>
            <person name="Daniel R."/>
        </authorList>
    </citation>
    <scope>NUCLEOTIDE SEQUENCE [LARGE SCALE GENOMIC DNA]</scope>
    <source>
        <strain evidence="3 4">DSM 2619</strain>
    </source>
</reference>
<dbReference type="CDD" id="cd13530">
    <property type="entry name" value="PBP2_peptides_like"/>
    <property type="match status" value="1"/>
</dbReference>
<evidence type="ECO:0000313" key="4">
    <source>
        <dbReference type="Proteomes" id="UP000190890"/>
    </source>
</evidence>
<feature type="domain" description="Solute-binding protein family 3/N-terminal" evidence="2">
    <location>
        <begin position="47"/>
        <end position="275"/>
    </location>
</feature>
<dbReference type="PANTHER" id="PTHR35936">
    <property type="entry name" value="MEMBRANE-BOUND LYTIC MUREIN TRANSGLYCOSYLASE F"/>
    <property type="match status" value="1"/>
</dbReference>
<evidence type="ECO:0000256" key="1">
    <source>
        <dbReference type="ARBA" id="ARBA00022729"/>
    </source>
</evidence>
<dbReference type="EMBL" id="LZZM01000152">
    <property type="protein sequence ID" value="OOM77421.1"/>
    <property type="molecule type" value="Genomic_DNA"/>
</dbReference>
<keyword evidence="1" id="KW-0732">Signal</keyword>
<dbReference type="SMART" id="SM00062">
    <property type="entry name" value="PBPb"/>
    <property type="match status" value="1"/>
</dbReference>
<dbReference type="RefSeq" id="WP_077847451.1">
    <property type="nucleotide sequence ID" value="NZ_LZZM01000152.1"/>
</dbReference>
<dbReference type="AlphaFoldDB" id="A0A1S8TI92"/>
<evidence type="ECO:0000259" key="2">
    <source>
        <dbReference type="SMART" id="SM00062"/>
    </source>
</evidence>
<dbReference type="Proteomes" id="UP000190890">
    <property type="component" value="Unassembled WGS sequence"/>
</dbReference>
<protein>
    <submittedName>
        <fullName evidence="3">ABC transporter glutamine-binding protein GlnH</fullName>
    </submittedName>
</protein>
<dbReference type="STRING" id="29367.CLPUN_23200"/>
<sequence>MKKIFILIVIINLIRTIIGCEICNRGTTIANNSIEKDRLEIIKEKGVITVAGPPRETPFFFKNSETNEINGIDADIVTEIARRLKIKEVEIKEATFANLLEKLNNDDSVDIAVGGIFITPERQKLVSFTRPLYKETEAVIVPRFSKINFMNDLKNSVVGVEKGTIFEDLAKKWKENNAIKEVVVLESTIELFSAISNGEIDAGLADSIIVDYYLIKEKEPLLRLLKDYTPELQGGIGIAVKKNDIFLLDALNKTINDMKADGALYSILVENGLDKNNIIEK</sequence>
<evidence type="ECO:0000313" key="3">
    <source>
        <dbReference type="EMBL" id="OOM77421.1"/>
    </source>
</evidence>
<dbReference type="Pfam" id="PF00497">
    <property type="entry name" value="SBP_bac_3"/>
    <property type="match status" value="1"/>
</dbReference>
<dbReference type="OrthoDB" id="115856at2"/>
<keyword evidence="4" id="KW-1185">Reference proteome</keyword>
<organism evidence="3 4">
    <name type="scientific">Clostridium puniceum</name>
    <dbReference type="NCBI Taxonomy" id="29367"/>
    <lineage>
        <taxon>Bacteria</taxon>
        <taxon>Bacillati</taxon>
        <taxon>Bacillota</taxon>
        <taxon>Clostridia</taxon>
        <taxon>Eubacteriales</taxon>
        <taxon>Clostridiaceae</taxon>
        <taxon>Clostridium</taxon>
    </lineage>
</organism>